<evidence type="ECO:0000256" key="1">
    <source>
        <dbReference type="SAM" id="MobiDB-lite"/>
    </source>
</evidence>
<gene>
    <name evidence="2" type="ORF">PCAMFM013_S046g000045</name>
</gene>
<protein>
    <submittedName>
        <fullName evidence="2">Str. FM013</fullName>
    </submittedName>
</protein>
<proteinExistence type="predicted"/>
<sequence>MTIKWLEGGPQNAKLQVNLDPGNASMVKDPVTSREDFYGPFQVNPKPISTSRGMLGASSHSTKPHLLSGSDELRHPDTIGCREKRKAVDRKPQTTHTFRNCTFGGTSMFLVGSAGPTSETAVYRDYGSGRPFLVNGDMDEATFLRNFCGRREYGLWIAKIHVAVFVLLWSTL</sequence>
<organism evidence="2 3">
    <name type="scientific">Penicillium camemberti (strain FM 013)</name>
    <dbReference type="NCBI Taxonomy" id="1429867"/>
    <lineage>
        <taxon>Eukaryota</taxon>
        <taxon>Fungi</taxon>
        <taxon>Dikarya</taxon>
        <taxon>Ascomycota</taxon>
        <taxon>Pezizomycotina</taxon>
        <taxon>Eurotiomycetes</taxon>
        <taxon>Eurotiomycetidae</taxon>
        <taxon>Eurotiales</taxon>
        <taxon>Aspergillaceae</taxon>
        <taxon>Penicillium</taxon>
    </lineage>
</organism>
<accession>A0A0G4PV68</accession>
<evidence type="ECO:0000313" key="2">
    <source>
        <dbReference type="EMBL" id="CRL30241.1"/>
    </source>
</evidence>
<dbReference type="Proteomes" id="UP000053732">
    <property type="component" value="Unassembled WGS sequence"/>
</dbReference>
<dbReference type="EMBL" id="HG793179">
    <property type="protein sequence ID" value="CRL30241.1"/>
    <property type="molecule type" value="Genomic_DNA"/>
</dbReference>
<dbReference type="AlphaFoldDB" id="A0A0G4PV68"/>
<keyword evidence="3" id="KW-1185">Reference proteome</keyword>
<feature type="region of interest" description="Disordered" evidence="1">
    <location>
        <begin position="37"/>
        <end position="75"/>
    </location>
</feature>
<reference evidence="2 3" key="1">
    <citation type="journal article" date="2014" name="Nat. Commun.">
        <title>Multiple recent horizontal transfers of a large genomic region in cheese making fungi.</title>
        <authorList>
            <person name="Cheeseman K."/>
            <person name="Ropars J."/>
            <person name="Renault P."/>
            <person name="Dupont J."/>
            <person name="Gouzy J."/>
            <person name="Branca A."/>
            <person name="Abraham A.L."/>
            <person name="Ceppi M."/>
            <person name="Conseiller E."/>
            <person name="Debuchy R."/>
            <person name="Malagnac F."/>
            <person name="Goarin A."/>
            <person name="Silar P."/>
            <person name="Lacoste S."/>
            <person name="Sallet E."/>
            <person name="Bensimon A."/>
            <person name="Giraud T."/>
            <person name="Brygoo Y."/>
        </authorList>
    </citation>
    <scope>NUCLEOTIDE SEQUENCE [LARGE SCALE GENOMIC DNA]</scope>
    <source>
        <strain evidence="3">FM 013</strain>
    </source>
</reference>
<evidence type="ECO:0000313" key="3">
    <source>
        <dbReference type="Proteomes" id="UP000053732"/>
    </source>
</evidence>
<name>A0A0G4PV68_PENC3</name>